<feature type="transmembrane region" description="Helical" evidence="8">
    <location>
        <begin position="52"/>
        <end position="73"/>
    </location>
</feature>
<evidence type="ECO:0000256" key="6">
    <source>
        <dbReference type="ARBA" id="ARBA00023136"/>
    </source>
</evidence>
<protein>
    <submittedName>
        <fullName evidence="10">MFS transporter</fullName>
    </submittedName>
</protein>
<feature type="transmembrane region" description="Helical" evidence="8">
    <location>
        <begin position="361"/>
        <end position="382"/>
    </location>
</feature>
<dbReference type="PANTHER" id="PTHR11662">
    <property type="entry name" value="SOLUTE CARRIER FAMILY 17"/>
    <property type="match status" value="1"/>
</dbReference>
<evidence type="ECO:0000313" key="11">
    <source>
        <dbReference type="Proteomes" id="UP000177709"/>
    </source>
</evidence>
<evidence type="ECO:0000256" key="8">
    <source>
        <dbReference type="SAM" id="Phobius"/>
    </source>
</evidence>
<evidence type="ECO:0000256" key="1">
    <source>
        <dbReference type="ARBA" id="ARBA00004651"/>
    </source>
</evidence>
<keyword evidence="4 8" id="KW-0812">Transmembrane</keyword>
<dbReference type="EMBL" id="CP017786">
    <property type="protein sequence ID" value="AOZ88507.1"/>
    <property type="molecule type" value="Genomic_DNA"/>
</dbReference>
<feature type="transmembrane region" description="Helical" evidence="8">
    <location>
        <begin position="422"/>
        <end position="443"/>
    </location>
</feature>
<feature type="transmembrane region" description="Helical" evidence="8">
    <location>
        <begin position="295"/>
        <end position="324"/>
    </location>
</feature>
<sequence length="461" mass="50367">MRVDSNTIIGNETVPVQGKKTNIRWFIVSFLFIVTTINYADRATISVAATPLQSDLGISAVTMGFIFSAFSWSYALGQIPGGWLLDRFGTKRVLFWSLFLWSFFTLLQGFVGLFSASTAIILLFVLRFIVGLAEAPSFPGNSQVAASWFPDHERGTASAIFSASAFLAIIVFTPFMSWITAYMGWEHVFTIMGALGIVISFIWLKVIHNPKDHPRVNQAELDYIEDGGGLLDMMGENANKGSAQKSGIKWSYIKQIMKSRMLVGVYIGQYCISTLTYFFMTWFPVYLIQERGMSILQAGFVAVLPGLSGFIGGILGGIYSDYLLKKGKSLTFARKTPIIIGMILSSVMIACNYTNVEWHVVGIMALAFFGKGFGQLGWAVMADSSPKEIGGLSGGLFNTFGNISGITTPIIIGFIISATGSFHGALVFVGINAIVAMLSYLLIVGDIKRLELHDDSSVVKE</sequence>
<accession>A0AAC9NBC5</accession>
<evidence type="ECO:0000256" key="4">
    <source>
        <dbReference type="ARBA" id="ARBA00022692"/>
    </source>
</evidence>
<feature type="domain" description="Major facilitator superfamily (MFS) profile" evidence="9">
    <location>
        <begin position="27"/>
        <end position="448"/>
    </location>
</feature>
<reference evidence="10 11" key="1">
    <citation type="submission" date="2016-10" db="EMBL/GenBank/DDBJ databases">
        <title>Whole genome sequence of hyper active fibrinolysis bacterium Bacillus pumilus strain VV3 isolated from fermented rice.</title>
        <authorList>
            <person name="Mariadas V.A."/>
            <person name="Vijayaraghavan P."/>
            <person name="Dhandapani V."/>
        </authorList>
    </citation>
    <scope>NUCLEOTIDE SEQUENCE [LARGE SCALE GENOMIC DNA]</scope>
    <source>
        <strain evidence="10 11">VV3</strain>
    </source>
</reference>
<dbReference type="PANTHER" id="PTHR11662:SF399">
    <property type="entry name" value="FI19708P1-RELATED"/>
    <property type="match status" value="1"/>
</dbReference>
<evidence type="ECO:0000256" key="7">
    <source>
        <dbReference type="ARBA" id="ARBA00038514"/>
    </source>
</evidence>
<evidence type="ECO:0000256" key="5">
    <source>
        <dbReference type="ARBA" id="ARBA00022989"/>
    </source>
</evidence>
<dbReference type="Gene3D" id="1.20.1250.20">
    <property type="entry name" value="MFS general substrate transporter like domains"/>
    <property type="match status" value="2"/>
</dbReference>
<feature type="transmembrane region" description="Helical" evidence="8">
    <location>
        <begin position="187"/>
        <end position="207"/>
    </location>
</feature>
<dbReference type="GO" id="GO:0022857">
    <property type="term" value="F:transmembrane transporter activity"/>
    <property type="evidence" value="ECO:0007669"/>
    <property type="project" value="InterPro"/>
</dbReference>
<dbReference type="InterPro" id="IPR036259">
    <property type="entry name" value="MFS_trans_sf"/>
</dbReference>
<keyword evidence="2" id="KW-0813">Transport</keyword>
<dbReference type="NCBIfam" id="TIGR00893">
    <property type="entry name" value="2A0114"/>
    <property type="match status" value="1"/>
</dbReference>
<evidence type="ECO:0000256" key="3">
    <source>
        <dbReference type="ARBA" id="ARBA00022475"/>
    </source>
</evidence>
<dbReference type="PROSITE" id="PS50850">
    <property type="entry name" value="MFS"/>
    <property type="match status" value="1"/>
</dbReference>
<organism evidence="10 11">
    <name type="scientific">Bacillus xiamenensis</name>
    <dbReference type="NCBI Taxonomy" id="1178537"/>
    <lineage>
        <taxon>Bacteria</taxon>
        <taxon>Bacillati</taxon>
        <taxon>Bacillota</taxon>
        <taxon>Bacilli</taxon>
        <taxon>Bacillales</taxon>
        <taxon>Bacillaceae</taxon>
        <taxon>Bacillus</taxon>
    </lineage>
</organism>
<feature type="transmembrane region" description="Helical" evidence="8">
    <location>
        <begin position="93"/>
        <end position="126"/>
    </location>
</feature>
<dbReference type="InterPro" id="IPR011701">
    <property type="entry name" value="MFS"/>
</dbReference>
<gene>
    <name evidence="10" type="ORF">BK049_07215</name>
</gene>
<feature type="transmembrane region" description="Helical" evidence="8">
    <location>
        <begin position="159"/>
        <end position="181"/>
    </location>
</feature>
<evidence type="ECO:0000313" key="10">
    <source>
        <dbReference type="EMBL" id="AOZ88507.1"/>
    </source>
</evidence>
<dbReference type="RefSeq" id="WP_071168218.1">
    <property type="nucleotide sequence ID" value="NZ_CP017786.1"/>
</dbReference>
<dbReference type="InterPro" id="IPR000849">
    <property type="entry name" value="Sugar_P_transporter"/>
</dbReference>
<dbReference type="SUPFAM" id="SSF103473">
    <property type="entry name" value="MFS general substrate transporter"/>
    <property type="match status" value="1"/>
</dbReference>
<feature type="transmembrane region" description="Helical" evidence="8">
    <location>
        <begin position="261"/>
        <end position="283"/>
    </location>
</feature>
<feature type="transmembrane region" description="Helical" evidence="8">
    <location>
        <begin position="336"/>
        <end position="355"/>
    </location>
</feature>
<evidence type="ECO:0000256" key="2">
    <source>
        <dbReference type="ARBA" id="ARBA00022448"/>
    </source>
</evidence>
<name>A0AAC9NBC5_9BACI</name>
<comment type="similarity">
    <text evidence="7">Belongs to the major facilitator superfamily. Phthalate permease family.</text>
</comment>
<keyword evidence="6 8" id="KW-0472">Membrane</keyword>
<keyword evidence="3" id="KW-1003">Cell membrane</keyword>
<dbReference type="KEGG" id="bxi:BK049_07215"/>
<dbReference type="Proteomes" id="UP000177709">
    <property type="component" value="Chromosome"/>
</dbReference>
<dbReference type="InterPro" id="IPR050382">
    <property type="entry name" value="MFS_Na/Anion_cotransporter"/>
</dbReference>
<evidence type="ECO:0000259" key="9">
    <source>
        <dbReference type="PROSITE" id="PS50850"/>
    </source>
</evidence>
<dbReference type="GO" id="GO:0005886">
    <property type="term" value="C:plasma membrane"/>
    <property type="evidence" value="ECO:0007669"/>
    <property type="project" value="UniProtKB-SubCell"/>
</dbReference>
<keyword evidence="5 8" id="KW-1133">Transmembrane helix</keyword>
<comment type="subcellular location">
    <subcellularLocation>
        <location evidence="1">Cell membrane</location>
        <topology evidence="1">Multi-pass membrane protein</topology>
    </subcellularLocation>
</comment>
<dbReference type="CDD" id="cd17319">
    <property type="entry name" value="MFS_ExuT_GudP_like"/>
    <property type="match status" value="1"/>
</dbReference>
<dbReference type="FunFam" id="1.20.1250.20:FF:000010">
    <property type="entry name" value="Probable glucarate transporter"/>
    <property type="match status" value="1"/>
</dbReference>
<feature type="transmembrane region" description="Helical" evidence="8">
    <location>
        <begin position="23"/>
        <end position="40"/>
    </location>
</feature>
<dbReference type="AlphaFoldDB" id="A0AAC9NBC5"/>
<feature type="transmembrane region" description="Helical" evidence="8">
    <location>
        <begin position="394"/>
        <end position="416"/>
    </location>
</feature>
<proteinExistence type="inferred from homology"/>
<dbReference type="InterPro" id="IPR020846">
    <property type="entry name" value="MFS_dom"/>
</dbReference>
<dbReference type="Pfam" id="PF07690">
    <property type="entry name" value="MFS_1"/>
    <property type="match status" value="1"/>
</dbReference>
<dbReference type="PIRSF" id="PIRSF002808">
    <property type="entry name" value="Hexose_phosphate_transp"/>
    <property type="match status" value="1"/>
</dbReference>